<dbReference type="SUPFAM" id="SSF48371">
    <property type="entry name" value="ARM repeat"/>
    <property type="match status" value="1"/>
</dbReference>
<dbReference type="PANTHER" id="PTHR20883:SF48">
    <property type="entry name" value="ECTOINE DIOXYGENASE"/>
    <property type="match status" value="1"/>
</dbReference>
<dbReference type="InterPro" id="IPR008775">
    <property type="entry name" value="Phytyl_CoA_dOase-like"/>
</dbReference>
<dbReference type="EMBL" id="CAJNOE010000037">
    <property type="protein sequence ID" value="CAF0785904.1"/>
    <property type="molecule type" value="Genomic_DNA"/>
</dbReference>
<dbReference type="PANTHER" id="PTHR20883">
    <property type="entry name" value="PHYTANOYL-COA DIOXYGENASE DOMAIN CONTAINING 1"/>
    <property type="match status" value="1"/>
</dbReference>
<dbReference type="GO" id="GO:0016491">
    <property type="term" value="F:oxidoreductase activity"/>
    <property type="evidence" value="ECO:0007669"/>
    <property type="project" value="UniProtKB-ARBA"/>
</dbReference>
<comment type="caution">
    <text evidence="2">The sequence shown here is derived from an EMBL/GenBank/DDBJ whole genome shotgun (WGS) entry which is preliminary data.</text>
</comment>
<dbReference type="Gene3D" id="1.25.10.10">
    <property type="entry name" value="Leucine-rich Repeat Variant"/>
    <property type="match status" value="1"/>
</dbReference>
<accession>A0A813RQC8</accession>
<dbReference type="AlphaFoldDB" id="A0A813RQC8"/>
<evidence type="ECO:0008006" key="4">
    <source>
        <dbReference type="Google" id="ProtNLM"/>
    </source>
</evidence>
<dbReference type="GO" id="GO:0046872">
    <property type="term" value="F:metal ion binding"/>
    <property type="evidence" value="ECO:0007669"/>
    <property type="project" value="UniProtKB-ARBA"/>
</dbReference>
<evidence type="ECO:0000256" key="1">
    <source>
        <dbReference type="ARBA" id="ARBA00001962"/>
    </source>
</evidence>
<proteinExistence type="predicted"/>
<name>A0A813RQC8_9BILA</name>
<dbReference type="Gene3D" id="2.60.120.620">
    <property type="entry name" value="q2cbj1_9rhob like domain"/>
    <property type="match status" value="1"/>
</dbReference>
<dbReference type="InterPro" id="IPR016024">
    <property type="entry name" value="ARM-type_fold"/>
</dbReference>
<sequence length="495" mass="56675">MNTPLLLTDNQVKEFLINGYLVLHPTSLDEKFHSTIFNQISSVFEKEGNPGNNILPRIPELQNVFDDPVVSGALESLLGTNYTMQPHRHAHLTKPGTQDQLWHKDSYFGYRKELRHHQLRYIMAMYYPQDTTLEMGPTAIKPKSQYDVLDPKVHRNEKTLENSNAKNDEQNDLYMVCQAGTVVLIHYDIVHKGTANRTKDSYRFMFKFQFNRLEEPIKPTWNHDPSNAMYDATDAGLLQPIIKHIWNWMMGGSIITYQEQLFTEQDIDNWTSQLNDKNGKIRLNAAYNLALCNQYNSLIKRLSNNKEIFRLEAAYALTACRYNRNAIDELKILLKNQKRNECPASCIAFIFSEMGSMAIDTLPLLIHVIENTDSWLVKRYCCEALGTIPLNNSQDVNVVVKYLTNILIDRDQEIDSKDASHTRLTAALSLARIGANANEAIPILKDSLYQDQNRYVSGNALLALERIGTSEALKIVLSYLKISRWCSKTTASSLF</sequence>
<dbReference type="Pfam" id="PF13646">
    <property type="entry name" value="HEAT_2"/>
    <property type="match status" value="1"/>
</dbReference>
<reference evidence="2" key="1">
    <citation type="submission" date="2021-02" db="EMBL/GenBank/DDBJ databases">
        <authorList>
            <person name="Nowell W R."/>
        </authorList>
    </citation>
    <scope>NUCLEOTIDE SEQUENCE</scope>
</reference>
<dbReference type="InterPro" id="IPR011989">
    <property type="entry name" value="ARM-like"/>
</dbReference>
<evidence type="ECO:0000313" key="2">
    <source>
        <dbReference type="EMBL" id="CAF0785904.1"/>
    </source>
</evidence>
<dbReference type="SUPFAM" id="SSF51197">
    <property type="entry name" value="Clavaminate synthase-like"/>
    <property type="match status" value="1"/>
</dbReference>
<organism evidence="2 3">
    <name type="scientific">Adineta steineri</name>
    <dbReference type="NCBI Taxonomy" id="433720"/>
    <lineage>
        <taxon>Eukaryota</taxon>
        <taxon>Metazoa</taxon>
        <taxon>Spiralia</taxon>
        <taxon>Gnathifera</taxon>
        <taxon>Rotifera</taxon>
        <taxon>Eurotatoria</taxon>
        <taxon>Bdelloidea</taxon>
        <taxon>Adinetida</taxon>
        <taxon>Adinetidae</taxon>
        <taxon>Adineta</taxon>
    </lineage>
</organism>
<evidence type="ECO:0000313" key="3">
    <source>
        <dbReference type="Proteomes" id="UP000663860"/>
    </source>
</evidence>
<protein>
    <recommendedName>
        <fullName evidence="4">Phytanoyl-CoA dioxygenase</fullName>
    </recommendedName>
</protein>
<dbReference type="Proteomes" id="UP000663860">
    <property type="component" value="Unassembled WGS sequence"/>
</dbReference>
<gene>
    <name evidence="2" type="ORF">IZO911_LOCUS6118</name>
</gene>
<comment type="cofactor">
    <cofactor evidence="1">
        <name>Fe cation</name>
        <dbReference type="ChEBI" id="CHEBI:24875"/>
    </cofactor>
</comment>
<dbReference type="Pfam" id="PF05721">
    <property type="entry name" value="PhyH"/>
    <property type="match status" value="1"/>
</dbReference>